<reference evidence="4 5" key="1">
    <citation type="journal article" date="2019" name="Nat. Med.">
        <title>A library of human gut bacterial isolates paired with longitudinal multiomics data enables mechanistic microbiome research.</title>
        <authorList>
            <person name="Poyet M."/>
            <person name="Groussin M."/>
            <person name="Gibbons S.M."/>
            <person name="Avila-Pacheco J."/>
            <person name="Jiang X."/>
            <person name="Kearney S.M."/>
            <person name="Perrotta A.R."/>
            <person name="Berdy B."/>
            <person name="Zhao S."/>
            <person name="Lieberman T.D."/>
            <person name="Swanson P.K."/>
            <person name="Smith M."/>
            <person name="Roesemann S."/>
            <person name="Alexander J.E."/>
            <person name="Rich S.A."/>
            <person name="Livny J."/>
            <person name="Vlamakis H."/>
            <person name="Clish C."/>
            <person name="Bullock K."/>
            <person name="Deik A."/>
            <person name="Scott J."/>
            <person name="Pierce K.A."/>
            <person name="Xavier R.J."/>
            <person name="Alm E.J."/>
        </authorList>
    </citation>
    <scope>NUCLEOTIDE SEQUENCE [LARGE SCALE GENOMIC DNA]</scope>
    <source>
        <strain evidence="3 5">BIOML-A2</strain>
        <strain evidence="2 4">BIOML-A6</strain>
    </source>
</reference>
<dbReference type="GO" id="GO:0003887">
    <property type="term" value="F:DNA-directed DNA polymerase activity"/>
    <property type="evidence" value="ECO:0007669"/>
    <property type="project" value="InterPro"/>
</dbReference>
<dbReference type="Proteomes" id="UP000440198">
    <property type="component" value="Unassembled WGS sequence"/>
</dbReference>
<dbReference type="GO" id="GO:0008408">
    <property type="term" value="F:3'-5' exonuclease activity"/>
    <property type="evidence" value="ECO:0007669"/>
    <property type="project" value="TreeGrafter"/>
</dbReference>
<dbReference type="GeneID" id="92990202"/>
<keyword evidence="2" id="KW-0269">Exonuclease</keyword>
<feature type="domain" description="Exonuclease" evidence="1">
    <location>
        <begin position="5"/>
        <end position="170"/>
    </location>
</feature>
<dbReference type="AlphaFoldDB" id="A0A7J4YQW3"/>
<comment type="caution">
    <text evidence="2">The sequence shown here is derived from an EMBL/GenBank/DDBJ whole genome shotgun (WGS) entry which is preliminary data.</text>
</comment>
<dbReference type="EMBL" id="VWAG01000007">
    <property type="protein sequence ID" value="KAA5258793.1"/>
    <property type="molecule type" value="Genomic_DNA"/>
</dbReference>
<keyword evidence="2" id="KW-0378">Hydrolase</keyword>
<dbReference type="Gene3D" id="3.30.420.10">
    <property type="entry name" value="Ribonuclease H-like superfamily/Ribonuclease H"/>
    <property type="match status" value="1"/>
</dbReference>
<keyword evidence="2" id="KW-0540">Nuclease</keyword>
<accession>A0A7J4YQW3</accession>
<dbReference type="CDD" id="cd06130">
    <property type="entry name" value="DNA_pol_III_epsilon_like"/>
    <property type="match status" value="1"/>
</dbReference>
<protein>
    <submittedName>
        <fullName evidence="2">3'-5' exonuclease</fullName>
    </submittedName>
</protein>
<dbReference type="EMBL" id="VWAK01000007">
    <property type="protein sequence ID" value="KAA5231190.1"/>
    <property type="molecule type" value="Genomic_DNA"/>
</dbReference>
<evidence type="ECO:0000313" key="3">
    <source>
        <dbReference type="EMBL" id="KAA5258793.1"/>
    </source>
</evidence>
<dbReference type="InterPro" id="IPR013520">
    <property type="entry name" value="Ribonucl_H"/>
</dbReference>
<dbReference type="Proteomes" id="UP000421791">
    <property type="component" value="Unassembled WGS sequence"/>
</dbReference>
<proteinExistence type="predicted"/>
<keyword evidence="5" id="KW-1185">Reference proteome</keyword>
<evidence type="ECO:0000313" key="2">
    <source>
        <dbReference type="EMBL" id="KAA5231190.1"/>
    </source>
</evidence>
<dbReference type="RefSeq" id="WP_007747588.1">
    <property type="nucleotide sequence ID" value="NZ_JADOZO010000543.1"/>
</dbReference>
<dbReference type="PANTHER" id="PTHR30231">
    <property type="entry name" value="DNA POLYMERASE III SUBUNIT EPSILON"/>
    <property type="match status" value="1"/>
</dbReference>
<dbReference type="NCBIfam" id="TIGR00573">
    <property type="entry name" value="dnaq"/>
    <property type="match status" value="1"/>
</dbReference>
<evidence type="ECO:0000259" key="1">
    <source>
        <dbReference type="SMART" id="SM00479"/>
    </source>
</evidence>
<dbReference type="InterPro" id="IPR036397">
    <property type="entry name" value="RNaseH_sf"/>
</dbReference>
<dbReference type="GO" id="GO:0005829">
    <property type="term" value="C:cytosol"/>
    <property type="evidence" value="ECO:0007669"/>
    <property type="project" value="TreeGrafter"/>
</dbReference>
<dbReference type="GO" id="GO:0003677">
    <property type="term" value="F:DNA binding"/>
    <property type="evidence" value="ECO:0007669"/>
    <property type="project" value="InterPro"/>
</dbReference>
<gene>
    <name evidence="3" type="ORF">F2Z09_06005</name>
    <name evidence="2" type="ORF">F2Z22_07220</name>
</gene>
<dbReference type="SMART" id="SM00479">
    <property type="entry name" value="EXOIII"/>
    <property type="match status" value="1"/>
</dbReference>
<dbReference type="PANTHER" id="PTHR30231:SF42">
    <property type="entry name" value="EXONUCLEASE"/>
    <property type="match status" value="1"/>
</dbReference>
<evidence type="ECO:0000313" key="5">
    <source>
        <dbReference type="Proteomes" id="UP000440198"/>
    </source>
</evidence>
<dbReference type="SUPFAM" id="SSF53098">
    <property type="entry name" value="Ribonuclease H-like"/>
    <property type="match status" value="1"/>
</dbReference>
<dbReference type="Pfam" id="PF00929">
    <property type="entry name" value="RNase_T"/>
    <property type="match status" value="1"/>
</dbReference>
<name>A0A7J4YQW3_9BACE</name>
<organism evidence="2 4">
    <name type="scientific">Bacteroides finegoldii</name>
    <dbReference type="NCBI Taxonomy" id="338188"/>
    <lineage>
        <taxon>Bacteria</taxon>
        <taxon>Pseudomonadati</taxon>
        <taxon>Bacteroidota</taxon>
        <taxon>Bacteroidia</taxon>
        <taxon>Bacteroidales</taxon>
        <taxon>Bacteroidaceae</taxon>
        <taxon>Bacteroides</taxon>
    </lineage>
</organism>
<sequence>MQGINFIAIDFETATGKRASICEAGICVVRDGKIVETRSWLVRPQGNSYSYWNMQIHGIRPNDTADSPEFPEVWTEISKYLKDIPVLVAHNAAFDIGCIRHSLELYGMEKLEITYYCSLRAARKLYSFGCNSLDYLCDQFRIPYGQHHRAGDDAEMCARLFLKELEDAGWCGWEEMGNCGGKL</sequence>
<evidence type="ECO:0000313" key="4">
    <source>
        <dbReference type="Proteomes" id="UP000421791"/>
    </source>
</evidence>
<dbReference type="GO" id="GO:0006260">
    <property type="term" value="P:DNA replication"/>
    <property type="evidence" value="ECO:0007669"/>
    <property type="project" value="InterPro"/>
</dbReference>
<dbReference type="InterPro" id="IPR006054">
    <property type="entry name" value="DnaQ"/>
</dbReference>
<dbReference type="InterPro" id="IPR012337">
    <property type="entry name" value="RNaseH-like_sf"/>
</dbReference>